<dbReference type="SUPFAM" id="SSF63418">
    <property type="entry name" value="MurE/MurF N-terminal domain"/>
    <property type="match status" value="1"/>
</dbReference>
<dbReference type="EMBL" id="CP022295">
    <property type="protein sequence ID" value="QSR26096.1"/>
    <property type="molecule type" value="Genomic_DNA"/>
</dbReference>
<dbReference type="EC" id="6.3.2.13" evidence="7"/>
<feature type="binding site" evidence="7">
    <location>
        <position position="228"/>
    </location>
    <ligand>
        <name>UDP-N-acetyl-alpha-D-muramoyl-L-alanyl-D-glutamate</name>
        <dbReference type="ChEBI" id="CHEBI:83900"/>
    </ligand>
</feature>
<evidence type="ECO:0000259" key="10">
    <source>
        <dbReference type="Pfam" id="PF01225"/>
    </source>
</evidence>
<evidence type="ECO:0000256" key="7">
    <source>
        <dbReference type="HAMAP-Rule" id="MF_00208"/>
    </source>
</evidence>
<evidence type="ECO:0000256" key="6">
    <source>
        <dbReference type="ARBA" id="ARBA00023316"/>
    </source>
</evidence>
<comment type="subcellular location">
    <subcellularLocation>
        <location evidence="7 8">Cytoplasm</location>
    </subcellularLocation>
</comment>
<dbReference type="NCBIfam" id="NF001124">
    <property type="entry name" value="PRK00139.1-2"/>
    <property type="match status" value="1"/>
</dbReference>
<dbReference type="NCBIfam" id="NF001126">
    <property type="entry name" value="PRK00139.1-4"/>
    <property type="match status" value="1"/>
</dbReference>
<comment type="function">
    <text evidence="7">Catalyzes the addition of meso-diaminopimelic acid to the nucleotide precursor UDP-N-acetylmuramoyl-L-alanyl-D-glutamate (UMAG) in the biosynthesis of bacterial cell-wall peptidoglycan.</text>
</comment>
<feature type="binding site" evidence="7">
    <location>
        <position position="496"/>
    </location>
    <ligand>
        <name>meso-2,6-diaminopimelate</name>
        <dbReference type="ChEBI" id="CHEBI:57791"/>
    </ligand>
</feature>
<dbReference type="InterPro" id="IPR036565">
    <property type="entry name" value="Mur-like_cat_sf"/>
</dbReference>
<keyword evidence="7 13" id="KW-0436">Ligase</keyword>
<feature type="binding site" evidence="7">
    <location>
        <begin position="193"/>
        <end position="194"/>
    </location>
    <ligand>
        <name>UDP-N-acetyl-alpha-D-muramoyl-L-alanyl-D-glutamate</name>
        <dbReference type="ChEBI" id="CHEBI:83900"/>
    </ligand>
</feature>
<feature type="region of interest" description="Disordered" evidence="9">
    <location>
        <begin position="1"/>
        <end position="39"/>
    </location>
</feature>
<dbReference type="NCBIfam" id="TIGR01085">
    <property type="entry name" value="murE"/>
    <property type="match status" value="1"/>
</dbReference>
<comment type="pathway">
    <text evidence="7 8">Cell wall biogenesis; peptidoglycan biosynthesis.</text>
</comment>
<dbReference type="GO" id="GO:0016874">
    <property type="term" value="F:ligase activity"/>
    <property type="evidence" value="ECO:0007669"/>
    <property type="project" value="UniProtKB-KW"/>
</dbReference>
<reference evidence="13 14" key="1">
    <citation type="submission" date="2017-06" db="EMBL/GenBank/DDBJ databases">
        <title>Complete Genome Sequence of the Soil Carbazole-Degrading Bacterium Nocardioides aromaticivorans IC177.</title>
        <authorList>
            <person name="Vejarano F."/>
            <person name="Suzuki-Minakuchi C."/>
            <person name="Ohtsubo Y."/>
            <person name="Tsuda M."/>
            <person name="Okada K."/>
            <person name="Nojiri H."/>
        </authorList>
    </citation>
    <scope>NUCLEOTIDE SEQUENCE [LARGE SCALE GENOMIC DNA]</scope>
    <source>
        <strain evidence="13 14">IC177</strain>
    </source>
</reference>
<keyword evidence="7" id="KW-0067">ATP-binding</keyword>
<dbReference type="SUPFAM" id="SSF53623">
    <property type="entry name" value="MurD-like peptide ligases, catalytic domain"/>
    <property type="match status" value="1"/>
</dbReference>
<feature type="binding site" evidence="7">
    <location>
        <position position="66"/>
    </location>
    <ligand>
        <name>UDP-N-acetyl-alpha-D-muramoyl-L-alanyl-D-glutamate</name>
        <dbReference type="ChEBI" id="CHEBI:83900"/>
    </ligand>
</feature>
<evidence type="ECO:0000256" key="2">
    <source>
        <dbReference type="ARBA" id="ARBA00022618"/>
    </source>
</evidence>
<feature type="modified residue" description="N6-carboxylysine" evidence="7">
    <location>
        <position position="260"/>
    </location>
</feature>
<dbReference type="InterPro" id="IPR000713">
    <property type="entry name" value="Mur_ligase_N"/>
</dbReference>
<feature type="domain" description="Mur ligase N-terminal catalytic" evidence="10">
    <location>
        <begin position="61"/>
        <end position="135"/>
    </location>
</feature>
<keyword evidence="7" id="KW-0963">Cytoplasm</keyword>
<dbReference type="Proteomes" id="UP000662818">
    <property type="component" value="Chromosome"/>
</dbReference>
<comment type="similarity">
    <text evidence="1 7">Belongs to the MurCDEF family. MurE subfamily.</text>
</comment>
<dbReference type="Gene3D" id="3.90.190.20">
    <property type="entry name" value="Mur ligase, C-terminal domain"/>
    <property type="match status" value="1"/>
</dbReference>
<keyword evidence="5 7" id="KW-0131">Cell cycle</keyword>
<dbReference type="Pfam" id="PF01225">
    <property type="entry name" value="Mur_ligase"/>
    <property type="match status" value="1"/>
</dbReference>
<dbReference type="Gene3D" id="3.40.1390.10">
    <property type="entry name" value="MurE/MurF, N-terminal domain"/>
    <property type="match status" value="1"/>
</dbReference>
<keyword evidence="7" id="KW-0547">Nucleotide-binding</keyword>
<evidence type="ECO:0000313" key="14">
    <source>
        <dbReference type="Proteomes" id="UP000662818"/>
    </source>
</evidence>
<evidence type="ECO:0000256" key="9">
    <source>
        <dbReference type="SAM" id="MobiDB-lite"/>
    </source>
</evidence>
<evidence type="ECO:0000259" key="11">
    <source>
        <dbReference type="Pfam" id="PF02875"/>
    </source>
</evidence>
<dbReference type="PANTHER" id="PTHR23135:SF4">
    <property type="entry name" value="UDP-N-ACETYLMURAMOYL-L-ALANYL-D-GLUTAMATE--2,6-DIAMINOPIMELATE LIGASE MURE HOMOLOG, CHLOROPLASTIC"/>
    <property type="match status" value="1"/>
</dbReference>
<feature type="domain" description="Mur ligase central" evidence="12">
    <location>
        <begin position="149"/>
        <end position="349"/>
    </location>
</feature>
<feature type="binding site" evidence="7">
    <location>
        <begin position="151"/>
        <end position="157"/>
    </location>
    <ligand>
        <name>ATP</name>
        <dbReference type="ChEBI" id="CHEBI:30616"/>
    </ligand>
</feature>
<keyword evidence="2 7" id="KW-0132">Cell division</keyword>
<dbReference type="HAMAP" id="MF_00208">
    <property type="entry name" value="MurE"/>
    <property type="match status" value="1"/>
</dbReference>
<dbReference type="InterPro" id="IPR005761">
    <property type="entry name" value="UDP-N-AcMur-Glu-dNH2Pim_ligase"/>
</dbReference>
<dbReference type="Gene3D" id="3.40.1190.10">
    <property type="entry name" value="Mur-like, catalytic domain"/>
    <property type="match status" value="1"/>
</dbReference>
<feature type="binding site" evidence="7">
    <location>
        <position position="420"/>
    </location>
    <ligand>
        <name>meso-2,6-diaminopimelate</name>
        <dbReference type="ChEBI" id="CHEBI:57791"/>
    </ligand>
</feature>
<feature type="binding site" evidence="7">
    <location>
        <position position="68"/>
    </location>
    <ligand>
        <name>UDP-N-acetyl-alpha-D-muramoyl-L-alanyl-D-glutamate</name>
        <dbReference type="ChEBI" id="CHEBI:83900"/>
    </ligand>
</feature>
<comment type="catalytic activity">
    <reaction evidence="7">
        <text>UDP-N-acetyl-alpha-D-muramoyl-L-alanyl-D-glutamate + meso-2,6-diaminopimelate + ATP = UDP-N-acetyl-alpha-D-muramoyl-L-alanyl-gamma-D-glutamyl-meso-2,6-diaminopimelate + ADP + phosphate + H(+)</text>
        <dbReference type="Rhea" id="RHEA:23676"/>
        <dbReference type="ChEBI" id="CHEBI:15378"/>
        <dbReference type="ChEBI" id="CHEBI:30616"/>
        <dbReference type="ChEBI" id="CHEBI:43474"/>
        <dbReference type="ChEBI" id="CHEBI:57791"/>
        <dbReference type="ChEBI" id="CHEBI:83900"/>
        <dbReference type="ChEBI" id="CHEBI:83905"/>
        <dbReference type="ChEBI" id="CHEBI:456216"/>
        <dbReference type="EC" id="6.3.2.13"/>
    </reaction>
</comment>
<dbReference type="PANTHER" id="PTHR23135">
    <property type="entry name" value="MUR LIGASE FAMILY MEMBER"/>
    <property type="match status" value="1"/>
</dbReference>
<keyword evidence="6 7" id="KW-0961">Cell wall biogenesis/degradation</keyword>
<dbReference type="Pfam" id="PF02875">
    <property type="entry name" value="Mur_ligase_C"/>
    <property type="match status" value="1"/>
</dbReference>
<organism evidence="13 14">
    <name type="scientific">Nocardioides aromaticivorans</name>
    <dbReference type="NCBI Taxonomy" id="200618"/>
    <lineage>
        <taxon>Bacteria</taxon>
        <taxon>Bacillati</taxon>
        <taxon>Actinomycetota</taxon>
        <taxon>Actinomycetes</taxon>
        <taxon>Propionibacteriales</taxon>
        <taxon>Nocardioidaceae</taxon>
        <taxon>Nocardioides</taxon>
    </lineage>
</organism>
<accession>A0ABX7PJK9</accession>
<comment type="caution">
    <text evidence="7">Lacks conserved residue(s) required for the propagation of feature annotation.</text>
</comment>
<comment type="PTM">
    <text evidence="7">Carboxylation is probably crucial for Mg(2+) binding and, consequently, for the gamma-phosphate positioning of ATP.</text>
</comment>
<evidence type="ECO:0000259" key="12">
    <source>
        <dbReference type="Pfam" id="PF08245"/>
    </source>
</evidence>
<dbReference type="InterPro" id="IPR035911">
    <property type="entry name" value="MurE/MurF_N"/>
</dbReference>
<gene>
    <name evidence="7" type="primary">murE</name>
    <name evidence="13" type="ORF">CFH99_10705</name>
</gene>
<dbReference type="InterPro" id="IPR004101">
    <property type="entry name" value="Mur_ligase_C"/>
</dbReference>
<proteinExistence type="inferred from homology"/>
<keyword evidence="7" id="KW-0460">Magnesium</keyword>
<keyword evidence="3 7" id="KW-0133">Cell shape</keyword>
<feature type="compositionally biased region" description="Basic and acidic residues" evidence="9">
    <location>
        <begin position="1"/>
        <end position="25"/>
    </location>
</feature>
<evidence type="ECO:0000256" key="8">
    <source>
        <dbReference type="RuleBase" id="RU004135"/>
    </source>
</evidence>
<evidence type="ECO:0000256" key="1">
    <source>
        <dbReference type="ARBA" id="ARBA00005898"/>
    </source>
</evidence>
<sequence length="524" mass="54090">MLEADELHIAPLRRPADGRQAEPDPGRVVSQPTRPAHPNLTSLDDVARALGLAPDFPGTQVQGVTLDSRRVQTGDLYAALPGSRAHGAGFTGQAAAAGAAAVLTDPTGLADASGHGLPVLVVDDPRAVLGDVAALVYGHPAAALRTIGVTGTQGKTTVTRLLDGGLLASGVRSAVVGTVGTRIAGEEVKTALTTPEAPDLHGLFARMRELDVTACAMEVSSHALVMGRVDGVRFDVAVFTNLGRDHLDFHADVEDYFAAKASLFTPEHAALGLVYVDDEHGRRLVDEATIPVRTYGLAGPADWTVADVELGADGSRFTVHGPDGVRVAGVVPLPGDFNVANALAAIAAAAEAGFDPQAVADGIAASGGVPGRLERVPTGRDLTVVVDYAHKPDAVEAVLRTLRPVTRGRLVIVIGAGGDRDTGKRPVMGEIAARLADLVIVTDDNPRSEDPATIRAEVLAGTRGGQAEVVEVGDRRTAIERAIDGAGPGDVVVVAGKGHETGQEVAGVVHPFDDREVVREVLAR</sequence>
<protein>
    <recommendedName>
        <fullName evidence="7">UDP-N-acetylmuramoyl-L-alanyl-D-glutamate--2,6-diaminopimelate ligase</fullName>
        <ecNumber evidence="7">6.3.2.13</ecNumber>
    </recommendedName>
    <alternativeName>
        <fullName evidence="7">Meso-A2pm-adding enzyme</fullName>
    </alternativeName>
    <alternativeName>
        <fullName evidence="7">Meso-diaminopimelate-adding enzyme</fullName>
    </alternativeName>
    <alternativeName>
        <fullName evidence="7">UDP-MurNAc-L-Ala-D-Glu:meso-diaminopimelate ligase</fullName>
    </alternativeName>
    <alternativeName>
        <fullName evidence="7">UDP-MurNAc-tripeptide synthetase</fullName>
    </alternativeName>
    <alternativeName>
        <fullName evidence="7">UDP-N-acetylmuramyl-tripeptide synthetase</fullName>
    </alternativeName>
</protein>
<evidence type="ECO:0000313" key="13">
    <source>
        <dbReference type="EMBL" id="QSR26096.1"/>
    </source>
</evidence>
<dbReference type="InterPro" id="IPR036615">
    <property type="entry name" value="Mur_ligase_C_dom_sf"/>
</dbReference>
<feature type="binding site" evidence="7">
    <location>
        <begin position="444"/>
        <end position="447"/>
    </location>
    <ligand>
        <name>meso-2,6-diaminopimelate</name>
        <dbReference type="ChEBI" id="CHEBI:57791"/>
    </ligand>
</feature>
<dbReference type="InterPro" id="IPR013221">
    <property type="entry name" value="Mur_ligase_cen"/>
</dbReference>
<keyword evidence="14" id="KW-1185">Reference proteome</keyword>
<dbReference type="SUPFAM" id="SSF53244">
    <property type="entry name" value="MurD-like peptide ligases, peptide-binding domain"/>
    <property type="match status" value="1"/>
</dbReference>
<feature type="short sequence motif" description="Meso-diaminopimelate recognition motif" evidence="7">
    <location>
        <begin position="444"/>
        <end position="447"/>
    </location>
</feature>
<keyword evidence="4 7" id="KW-0573">Peptidoglycan synthesis</keyword>
<name>A0ABX7PJK9_9ACTN</name>
<evidence type="ECO:0000256" key="4">
    <source>
        <dbReference type="ARBA" id="ARBA00022984"/>
    </source>
</evidence>
<evidence type="ECO:0000256" key="5">
    <source>
        <dbReference type="ARBA" id="ARBA00023306"/>
    </source>
</evidence>
<evidence type="ECO:0000256" key="3">
    <source>
        <dbReference type="ARBA" id="ARBA00022960"/>
    </source>
</evidence>
<dbReference type="Pfam" id="PF08245">
    <property type="entry name" value="Mur_ligase_M"/>
    <property type="match status" value="1"/>
</dbReference>
<feature type="binding site" evidence="7">
    <location>
        <position position="500"/>
    </location>
    <ligand>
        <name>meso-2,6-diaminopimelate</name>
        <dbReference type="ChEBI" id="CHEBI:57791"/>
    </ligand>
</feature>
<feature type="domain" description="Mur ligase C-terminal" evidence="11">
    <location>
        <begin position="371"/>
        <end position="498"/>
    </location>
</feature>
<feature type="binding site" evidence="7">
    <location>
        <position position="220"/>
    </location>
    <ligand>
        <name>UDP-N-acetyl-alpha-D-muramoyl-L-alanyl-D-glutamate</name>
        <dbReference type="ChEBI" id="CHEBI:83900"/>
    </ligand>
</feature>
<comment type="cofactor">
    <cofactor evidence="7">
        <name>Mg(2+)</name>
        <dbReference type="ChEBI" id="CHEBI:18420"/>
    </cofactor>
</comment>